<organism evidence="2 3">
    <name type="scientific">Candidatus Akkermansia intestinigallinarum</name>
    <dbReference type="NCBI Taxonomy" id="2838431"/>
    <lineage>
        <taxon>Bacteria</taxon>
        <taxon>Pseudomonadati</taxon>
        <taxon>Verrucomicrobiota</taxon>
        <taxon>Verrucomicrobiia</taxon>
        <taxon>Verrucomicrobiales</taxon>
        <taxon>Akkermansiaceae</taxon>
        <taxon>Akkermansia</taxon>
    </lineage>
</organism>
<evidence type="ECO:0000256" key="1">
    <source>
        <dbReference type="SAM" id="MobiDB-lite"/>
    </source>
</evidence>
<evidence type="ECO:0000313" key="2">
    <source>
        <dbReference type="EMBL" id="HIX20643.1"/>
    </source>
</evidence>
<feature type="region of interest" description="Disordered" evidence="1">
    <location>
        <begin position="124"/>
        <end position="161"/>
    </location>
</feature>
<reference evidence="2" key="1">
    <citation type="journal article" date="2021" name="PeerJ">
        <title>Extensive microbial diversity within the chicken gut microbiome revealed by metagenomics and culture.</title>
        <authorList>
            <person name="Gilroy R."/>
            <person name="Ravi A."/>
            <person name="Getino M."/>
            <person name="Pursley I."/>
            <person name="Horton D.L."/>
            <person name="Alikhan N.F."/>
            <person name="Baker D."/>
            <person name="Gharbi K."/>
            <person name="Hall N."/>
            <person name="Watson M."/>
            <person name="Adriaenssens E.M."/>
            <person name="Foster-Nyarko E."/>
            <person name="Jarju S."/>
            <person name="Secka A."/>
            <person name="Antonio M."/>
            <person name="Oren A."/>
            <person name="Chaudhuri R.R."/>
            <person name="La Ragione R."/>
            <person name="Hildebrand F."/>
            <person name="Pallen M.J."/>
        </authorList>
    </citation>
    <scope>NUCLEOTIDE SEQUENCE</scope>
    <source>
        <strain evidence="2">14975</strain>
    </source>
</reference>
<gene>
    <name evidence="2" type="ORF">H9862_08605</name>
</gene>
<feature type="compositionally biased region" description="Low complexity" evidence="1">
    <location>
        <begin position="136"/>
        <end position="161"/>
    </location>
</feature>
<comment type="caution">
    <text evidence="2">The sequence shown here is derived from an EMBL/GenBank/DDBJ whole genome shotgun (WGS) entry which is preliminary data.</text>
</comment>
<evidence type="ECO:0000313" key="3">
    <source>
        <dbReference type="Proteomes" id="UP000823964"/>
    </source>
</evidence>
<proteinExistence type="predicted"/>
<reference evidence="2" key="2">
    <citation type="submission" date="2021-04" db="EMBL/GenBank/DDBJ databases">
        <authorList>
            <person name="Gilroy R."/>
        </authorList>
    </citation>
    <scope>NUCLEOTIDE SEQUENCE</scope>
    <source>
        <strain evidence="2">14975</strain>
    </source>
</reference>
<dbReference type="AlphaFoldDB" id="A0A9D1VCG4"/>
<dbReference type="EMBL" id="DXFQ01000161">
    <property type="protein sequence ID" value="HIX20643.1"/>
    <property type="molecule type" value="Genomic_DNA"/>
</dbReference>
<protein>
    <submittedName>
        <fullName evidence="2">Uncharacterized protein</fullName>
    </submittedName>
</protein>
<accession>A0A9D1VCG4</accession>
<name>A0A9D1VCG4_9BACT</name>
<sequence>MKTFHYIIPVVGTLIAVQCSCSQNAEEQAVAEYVTAYDTARALKQLQVHKHRAQLTKQAWVRDDAVMNIIYGPNGSVIYSGGPAANTETVWINSPSGPTQVSTMASPQGCYVTFTPAAVYVTDGSTGQKSYVPRRASAAGAKPASASASAGSAAPSAASPR</sequence>
<dbReference type="Proteomes" id="UP000823964">
    <property type="component" value="Unassembled WGS sequence"/>
</dbReference>